<evidence type="ECO:0000313" key="5">
    <source>
        <dbReference type="EMBL" id="CEJ94512.1"/>
    </source>
</evidence>
<proteinExistence type="predicted"/>
<dbReference type="PANTHER" id="PTHR39142:SF1">
    <property type="entry name" value="AEL197CP"/>
    <property type="match status" value="1"/>
</dbReference>
<evidence type="ECO:0000256" key="3">
    <source>
        <dbReference type="SAM" id="SignalP"/>
    </source>
</evidence>
<reference evidence="5 6" key="1">
    <citation type="journal article" date="2015" name="Genome Announc.">
        <title>Draft Genome Sequence and Gene Annotation of the Entomopathogenic Fungus Verticillium hemipterigenum.</title>
        <authorList>
            <person name="Horn F."/>
            <person name="Habel A."/>
            <person name="Scharf D.H."/>
            <person name="Dworschak J."/>
            <person name="Brakhage A.A."/>
            <person name="Guthke R."/>
            <person name="Hertweck C."/>
            <person name="Linde J."/>
        </authorList>
    </citation>
    <scope>NUCLEOTIDE SEQUENCE [LARGE SCALE GENOMIC DNA]</scope>
</reference>
<feature type="domain" description="FZ" evidence="4">
    <location>
        <begin position="360"/>
        <end position="523"/>
    </location>
</feature>
<evidence type="ECO:0000256" key="2">
    <source>
        <dbReference type="SAM" id="Phobius"/>
    </source>
</evidence>
<evidence type="ECO:0000313" key="6">
    <source>
        <dbReference type="Proteomes" id="UP000039046"/>
    </source>
</evidence>
<dbReference type="Proteomes" id="UP000039046">
    <property type="component" value="Unassembled WGS sequence"/>
</dbReference>
<dbReference type="PROSITE" id="PS50038">
    <property type="entry name" value="FZ"/>
    <property type="match status" value="1"/>
</dbReference>
<keyword evidence="2" id="KW-0812">Transmembrane</keyword>
<dbReference type="GO" id="GO:0098703">
    <property type="term" value="P:calcium ion import across plasma membrane"/>
    <property type="evidence" value="ECO:0007669"/>
    <property type="project" value="InterPro"/>
</dbReference>
<dbReference type="InterPro" id="IPR024338">
    <property type="entry name" value="MID1/Yam8"/>
</dbReference>
<keyword evidence="2" id="KW-0472">Membrane</keyword>
<dbReference type="OrthoDB" id="5405745at2759"/>
<name>A0A0A1TSL2_9HYPO</name>
<dbReference type="InterPro" id="IPR020067">
    <property type="entry name" value="Frizzled_dom"/>
</dbReference>
<keyword evidence="6" id="KW-1185">Reference proteome</keyword>
<keyword evidence="1" id="KW-1015">Disulfide bond</keyword>
<accession>A0A0A1TSL2</accession>
<sequence length="591" mass="64628">MPSTLPSYPFGARIGVMILRLLSILIISSICVKAQESPLAAAPQSFWQGTDALNQAFRAGFSLLQDNILSKRAEGIPLENNQPKALNLVIGQPQCYVAQKGTFGFDKDSRKPLYISANACGIPHYVGKEKEAPLPPNLILSVSNSSAVGCPLPSAQQANVTRVPFEGGAAMLQLNVTDDVYITISADDPGTDFQGVYAYRVAASTDMFYYSYEKPRPDELKELLWLDSDSSSSLLVSRNLTTDADHSAAILKEQPPYAVYVNPGNDSHIWGMRYSSCGLDLNAKIPVTLERSKEANSTVHTDLTTRGPGGFPKQEFYVNGLNASANYTGFMVKLLPNSGKRDGQPGGGGTVFNPTSFSTTSSANCKMAVGLEFCDQTQYAVPGNAFKFPNTTALIKEYDNYAKEMYSNFEKVMMQIQCETTSTEKYSLARNCDDCRAAYKKWLCTVSMPRCEDFTSTNPRAIIRNAGQPFPDRTVDPAIVKLGQDNPAFNASRNSFIDKVIQPGPYKEILPCAEICYEVVQSCPAKIGFVCPHPHMIAFDSSYGKRDPAIPLACNYPGEPRTPISGGMVLRSWSALLISAYVIIVGYYMVY</sequence>
<dbReference type="AlphaFoldDB" id="A0A0A1TSL2"/>
<protein>
    <recommendedName>
        <fullName evidence="4">FZ domain-containing protein</fullName>
    </recommendedName>
</protein>
<dbReference type="PANTHER" id="PTHR39142">
    <property type="entry name" value="MID1P"/>
    <property type="match status" value="1"/>
</dbReference>
<evidence type="ECO:0000259" key="4">
    <source>
        <dbReference type="PROSITE" id="PS50038"/>
    </source>
</evidence>
<evidence type="ECO:0000256" key="1">
    <source>
        <dbReference type="ARBA" id="ARBA00023157"/>
    </source>
</evidence>
<keyword evidence="2" id="KW-1133">Transmembrane helix</keyword>
<dbReference type="STRING" id="1531966.A0A0A1TSL2"/>
<dbReference type="HOGENOM" id="CLU_018731_0_0_1"/>
<dbReference type="GO" id="GO:0005262">
    <property type="term" value="F:calcium channel activity"/>
    <property type="evidence" value="ECO:0007669"/>
    <property type="project" value="InterPro"/>
</dbReference>
<organism evidence="5 6">
    <name type="scientific">[Torrubiella] hemipterigena</name>
    <dbReference type="NCBI Taxonomy" id="1531966"/>
    <lineage>
        <taxon>Eukaryota</taxon>
        <taxon>Fungi</taxon>
        <taxon>Dikarya</taxon>
        <taxon>Ascomycota</taxon>
        <taxon>Pezizomycotina</taxon>
        <taxon>Sordariomycetes</taxon>
        <taxon>Hypocreomycetidae</taxon>
        <taxon>Hypocreales</taxon>
        <taxon>Clavicipitaceae</taxon>
        <taxon>Clavicipitaceae incertae sedis</taxon>
        <taxon>'Torrubiella' clade</taxon>
    </lineage>
</organism>
<gene>
    <name evidence="5" type="ORF">VHEMI10036</name>
</gene>
<feature type="signal peptide" evidence="3">
    <location>
        <begin position="1"/>
        <end position="34"/>
    </location>
</feature>
<keyword evidence="3" id="KW-0732">Signal</keyword>
<feature type="transmembrane region" description="Helical" evidence="2">
    <location>
        <begin position="570"/>
        <end position="590"/>
    </location>
</feature>
<dbReference type="Pfam" id="PF12929">
    <property type="entry name" value="Mid1"/>
    <property type="match status" value="1"/>
</dbReference>
<feature type="chain" id="PRO_5001990369" description="FZ domain-containing protein" evidence="3">
    <location>
        <begin position="35"/>
        <end position="591"/>
    </location>
</feature>
<dbReference type="EMBL" id="CDHN01000007">
    <property type="protein sequence ID" value="CEJ94512.1"/>
    <property type="molecule type" value="Genomic_DNA"/>
</dbReference>